<dbReference type="Proteomes" id="UP001209570">
    <property type="component" value="Unassembled WGS sequence"/>
</dbReference>
<dbReference type="InterPro" id="IPR007612">
    <property type="entry name" value="LOR"/>
</dbReference>
<name>A0AAD5Q4Y0_PYTIN</name>
<protein>
    <submittedName>
        <fullName evidence="3">Uncharacterized protein</fullName>
    </submittedName>
</protein>
<proteinExistence type="inferred from homology"/>
<feature type="region of interest" description="Disordered" evidence="2">
    <location>
        <begin position="227"/>
        <end position="271"/>
    </location>
</feature>
<dbReference type="InterPro" id="IPR038595">
    <property type="entry name" value="LOR_sf"/>
</dbReference>
<dbReference type="AlphaFoldDB" id="A0AAD5Q4Y0"/>
<comment type="similarity">
    <text evidence="1">Belongs to the LOR family.</text>
</comment>
<dbReference type="InterPro" id="IPR025659">
    <property type="entry name" value="Tubby-like_C"/>
</dbReference>
<dbReference type="Pfam" id="PF04525">
    <property type="entry name" value="LOR"/>
    <property type="match status" value="1"/>
</dbReference>
<dbReference type="Gene3D" id="2.40.160.200">
    <property type="entry name" value="LURP1-related"/>
    <property type="match status" value="1"/>
</dbReference>
<evidence type="ECO:0000313" key="3">
    <source>
        <dbReference type="EMBL" id="KAJ0397860.1"/>
    </source>
</evidence>
<reference evidence="3" key="1">
    <citation type="submission" date="2021-12" db="EMBL/GenBank/DDBJ databases">
        <title>Prjna785345.</title>
        <authorList>
            <person name="Rujirawat T."/>
            <person name="Krajaejun T."/>
        </authorList>
    </citation>
    <scope>NUCLEOTIDE SEQUENCE</scope>
    <source>
        <strain evidence="3">Pi057C3</strain>
    </source>
</reference>
<evidence type="ECO:0000313" key="4">
    <source>
        <dbReference type="Proteomes" id="UP001209570"/>
    </source>
</evidence>
<feature type="compositionally biased region" description="Low complexity" evidence="2">
    <location>
        <begin position="239"/>
        <end position="251"/>
    </location>
</feature>
<dbReference type="EMBL" id="JAKCXM010000235">
    <property type="protein sequence ID" value="KAJ0397860.1"/>
    <property type="molecule type" value="Genomic_DNA"/>
</dbReference>
<accession>A0AAD5Q4Y0</accession>
<evidence type="ECO:0000256" key="2">
    <source>
        <dbReference type="SAM" id="MobiDB-lite"/>
    </source>
</evidence>
<gene>
    <name evidence="3" type="ORF">P43SY_005951</name>
</gene>
<keyword evidence="4" id="KW-1185">Reference proteome</keyword>
<sequence length="377" mass="40960">MGAQTSSALAPQEHFPPAIHTRFLRHRAVTLQVRRGCWTHDEPEPIEIRDVHTNLVMFRVPPRRANGAASLGARRRRRLLDMYNVPVATLLVVPQTYARHNAYVVTAPSAATASTVESSPKTHDELALCELAIVELGTAGDAVRCVELPDPTTNELATITCRGHWWTHSATFWLQRGPRASQELIARVHSEDDDDDGGSGYLLEIAPGVDVALLLLICAALDEEEASRPSQSQARAGDPATASQPAPQQPSWLRRGLEQPQQRRAPSGGKDEYIARVRWEADESGKALRDAPTFLVDIAPGVDAALVVLIAAAMEEETNKQDVDWVVGTDEKTKALASRHTAHARSLSKRQAVGESAAVSLRLGGDVQLPVNSSMFG</sequence>
<evidence type="ECO:0000256" key="1">
    <source>
        <dbReference type="ARBA" id="ARBA00005437"/>
    </source>
</evidence>
<comment type="caution">
    <text evidence="3">The sequence shown here is derived from an EMBL/GenBank/DDBJ whole genome shotgun (WGS) entry which is preliminary data.</text>
</comment>
<dbReference type="SUPFAM" id="SSF54518">
    <property type="entry name" value="Tubby C-terminal domain-like"/>
    <property type="match status" value="1"/>
</dbReference>
<organism evidence="3 4">
    <name type="scientific">Pythium insidiosum</name>
    <name type="common">Pythiosis disease agent</name>
    <dbReference type="NCBI Taxonomy" id="114742"/>
    <lineage>
        <taxon>Eukaryota</taxon>
        <taxon>Sar</taxon>
        <taxon>Stramenopiles</taxon>
        <taxon>Oomycota</taxon>
        <taxon>Peronosporomycetes</taxon>
        <taxon>Pythiales</taxon>
        <taxon>Pythiaceae</taxon>
        <taxon>Pythium</taxon>
    </lineage>
</organism>